<keyword evidence="1" id="KW-0853">WD repeat</keyword>
<dbReference type="InterPro" id="IPR015943">
    <property type="entry name" value="WD40/YVTN_repeat-like_dom_sf"/>
</dbReference>
<reference evidence="3 4" key="1">
    <citation type="journal article" date="2013" name="PLoS ONE">
        <title>Genomic and secretomic analyses reveal unique features of the lignocellulolytic enzyme system of Penicillium decumbens.</title>
        <authorList>
            <person name="Liu G."/>
            <person name="Zhang L."/>
            <person name="Wei X."/>
            <person name="Zou G."/>
            <person name="Qin Y."/>
            <person name="Ma L."/>
            <person name="Li J."/>
            <person name="Zheng H."/>
            <person name="Wang S."/>
            <person name="Wang C."/>
            <person name="Xun L."/>
            <person name="Zhao G.-P."/>
            <person name="Zhou Z."/>
            <person name="Qu Y."/>
        </authorList>
    </citation>
    <scope>NUCLEOTIDE SEQUENCE [LARGE SCALE GENOMIC DNA]</scope>
    <source>
        <strain evidence="4">114-2 / CGMCC 5302</strain>
    </source>
</reference>
<dbReference type="PANTHER" id="PTHR44472">
    <property type="entry name" value="DDB1- AND CUL4-ASSOCIATED FACTOR 4-RELATED"/>
    <property type="match status" value="1"/>
</dbReference>
<dbReference type="Proteomes" id="UP000019376">
    <property type="component" value="Unassembled WGS sequence"/>
</dbReference>
<keyword evidence="4" id="KW-1185">Reference proteome</keyword>
<dbReference type="PANTHER" id="PTHR44472:SF1">
    <property type="entry name" value="DDB1 AND CUL4 ASSOCIATED FACTOR 4"/>
    <property type="match status" value="1"/>
</dbReference>
<name>S8B4X4_PENO1</name>
<keyword evidence="2" id="KW-0677">Repeat</keyword>
<organism evidence="3 4">
    <name type="scientific">Penicillium oxalicum (strain 114-2 / CGMCC 5302)</name>
    <name type="common">Penicillium decumbens</name>
    <dbReference type="NCBI Taxonomy" id="933388"/>
    <lineage>
        <taxon>Eukaryota</taxon>
        <taxon>Fungi</taxon>
        <taxon>Dikarya</taxon>
        <taxon>Ascomycota</taxon>
        <taxon>Pezizomycotina</taxon>
        <taxon>Eurotiomycetes</taxon>
        <taxon>Eurotiomycetidae</taxon>
        <taxon>Eurotiales</taxon>
        <taxon>Aspergillaceae</taxon>
        <taxon>Penicillium</taxon>
    </lineage>
</organism>
<dbReference type="STRING" id="933388.S8B4X4"/>
<evidence type="ECO:0000313" key="4">
    <source>
        <dbReference type="Proteomes" id="UP000019376"/>
    </source>
</evidence>
<dbReference type="SUPFAM" id="SSF50978">
    <property type="entry name" value="WD40 repeat-like"/>
    <property type="match status" value="1"/>
</dbReference>
<dbReference type="OrthoDB" id="128867at2759"/>
<proteinExistence type="predicted"/>
<dbReference type="AlphaFoldDB" id="S8B4X4"/>
<accession>S8B4X4</accession>
<evidence type="ECO:0000256" key="2">
    <source>
        <dbReference type="ARBA" id="ARBA00022737"/>
    </source>
</evidence>
<dbReference type="PhylomeDB" id="S8B4X4"/>
<evidence type="ECO:0000256" key="1">
    <source>
        <dbReference type="ARBA" id="ARBA00022574"/>
    </source>
</evidence>
<dbReference type="eggNOG" id="ENOG502S4WA">
    <property type="taxonomic scope" value="Eukaryota"/>
</dbReference>
<dbReference type="Gene3D" id="2.130.10.10">
    <property type="entry name" value="YVTN repeat-like/Quinoprotein amine dehydrogenase"/>
    <property type="match status" value="1"/>
</dbReference>
<dbReference type="HOGENOM" id="CLU_029545_1_0_1"/>
<dbReference type="InterPro" id="IPR036322">
    <property type="entry name" value="WD40_repeat_dom_sf"/>
</dbReference>
<dbReference type="InterPro" id="IPR052254">
    <property type="entry name" value="CUL4-DDB1_E3_ligase_receptor"/>
</dbReference>
<gene>
    <name evidence="3" type="ORF">PDE_04577</name>
</gene>
<evidence type="ECO:0000313" key="3">
    <source>
        <dbReference type="EMBL" id="EPS29627.1"/>
    </source>
</evidence>
<dbReference type="GO" id="GO:0080008">
    <property type="term" value="C:Cul4-RING E3 ubiquitin ligase complex"/>
    <property type="evidence" value="ECO:0007669"/>
    <property type="project" value="TreeGrafter"/>
</dbReference>
<sequence length="486" mass="55423">MNVEIPGFYYDPEKKKYFKIQANHVAPQGAQYSKETVKRKRNEQQEQLKRARIDQRLNRETVRKPSFLHHPLMAVDRELGSRSLSSAMMQERQARVYVSQLKRRKLHAFEPWPGPFNIRHVLRNPRSGALITSIWSSWKPIFCLNLLSRSRWRQVDVSSDHGTDPLEGKLQGKPILDEPQWLSPETEYIQTDIFNLPQPYRATMDSGPEGDSFLAPRLLPNPDEGGDYRWPSEFLHPLKIHTTQTLWCSAACPVGEKALFAIGTSHGLHTLEGLTSMWTVSQKSFSRERSSDARGFRRHGNASHDSVQAVEWLSSDVIASGLRNSNLYLYDIRNGGSALRLQHSQSVTKIRRVDPWRIVVGGYNTVEMYDLRFVAKGLQPKPKPMSGSHVPSRPYLSFQDFTPEEIPDMDVSAELGLLACASHDRKVHLFSLQTGESVKSSLSNFQYKRPITSMCFETTEEPMNPHGPQTPSLLVCSQGSVDQWIW</sequence>
<dbReference type="EMBL" id="KB644412">
    <property type="protein sequence ID" value="EPS29627.1"/>
    <property type="molecule type" value="Genomic_DNA"/>
</dbReference>
<protein>
    <submittedName>
        <fullName evidence="3">Uncharacterized protein</fullName>
    </submittedName>
</protein>